<dbReference type="RefSeq" id="XP_018002620.1">
    <property type="nucleotide sequence ID" value="XM_018142005.1"/>
</dbReference>
<feature type="compositionally biased region" description="Low complexity" evidence="1">
    <location>
        <begin position="290"/>
        <end position="301"/>
    </location>
</feature>
<evidence type="ECO:0000256" key="1">
    <source>
        <dbReference type="SAM" id="MobiDB-lite"/>
    </source>
</evidence>
<feature type="domain" description="UBA" evidence="2">
    <location>
        <begin position="398"/>
        <end position="442"/>
    </location>
</feature>
<feature type="region of interest" description="Disordered" evidence="1">
    <location>
        <begin position="345"/>
        <end position="365"/>
    </location>
</feature>
<dbReference type="InterPro" id="IPR015496">
    <property type="entry name" value="Ubiquilin"/>
</dbReference>
<reference evidence="4 5" key="1">
    <citation type="submission" date="2015-06" db="EMBL/GenBank/DDBJ databases">
        <title>Draft genome of the ant-associated black yeast Phialophora attae CBS 131958.</title>
        <authorList>
            <person name="Moreno L.F."/>
            <person name="Stielow B.J."/>
            <person name="de Hoog S."/>
            <person name="Vicente V.A."/>
            <person name="Weiss V.A."/>
            <person name="de Vries M."/>
            <person name="Cruz L.M."/>
            <person name="Souza E.M."/>
        </authorList>
    </citation>
    <scope>NUCLEOTIDE SEQUENCE [LARGE SCALE GENOMIC DNA]</scope>
    <source>
        <strain evidence="4 5">CBS 131958</strain>
    </source>
</reference>
<protein>
    <submittedName>
        <fullName evidence="4">Deubiquitination-protection protein dph1</fullName>
    </submittedName>
</protein>
<feature type="compositionally biased region" description="Low complexity" evidence="1">
    <location>
        <begin position="237"/>
        <end position="258"/>
    </location>
</feature>
<dbReference type="GO" id="GO:0006511">
    <property type="term" value="P:ubiquitin-dependent protein catabolic process"/>
    <property type="evidence" value="ECO:0007669"/>
    <property type="project" value="TreeGrafter"/>
</dbReference>
<dbReference type="InterPro" id="IPR015940">
    <property type="entry name" value="UBA"/>
</dbReference>
<feature type="compositionally biased region" description="Polar residues" evidence="1">
    <location>
        <begin position="302"/>
        <end position="315"/>
    </location>
</feature>
<accession>A0A0N1P044</accession>
<dbReference type="GeneID" id="28733885"/>
<keyword evidence="5" id="KW-1185">Reference proteome</keyword>
<dbReference type="PANTHER" id="PTHR10677:SF3">
    <property type="entry name" value="FI07626P-RELATED"/>
    <property type="match status" value="1"/>
</dbReference>
<feature type="compositionally biased region" description="Gly residues" evidence="1">
    <location>
        <begin position="355"/>
        <end position="364"/>
    </location>
</feature>
<dbReference type="SMART" id="SM00165">
    <property type="entry name" value="UBA"/>
    <property type="match status" value="1"/>
</dbReference>
<dbReference type="AlphaFoldDB" id="A0A0N1P044"/>
<dbReference type="OrthoDB" id="267397at2759"/>
<dbReference type="InterPro" id="IPR000626">
    <property type="entry name" value="Ubiquitin-like_dom"/>
</dbReference>
<dbReference type="Pfam" id="PF00240">
    <property type="entry name" value="ubiquitin"/>
    <property type="match status" value="1"/>
</dbReference>
<proteinExistence type="predicted"/>
<dbReference type="InterPro" id="IPR009060">
    <property type="entry name" value="UBA-like_sf"/>
</dbReference>
<dbReference type="Gene3D" id="1.10.8.10">
    <property type="entry name" value="DNA helicase RuvA subunit, C-terminal domain"/>
    <property type="match status" value="1"/>
</dbReference>
<sequence>MADTSAPSEDASVSFNVKSTGNAKYNFSLPLSTTVADLKAKLATAEYANVPANAQRLIYSGKVLKDGDTLAMYNVKDGNTMHLVKSAASNQRQNPATSQPSANTSSPTPAAVPGVPQNLAAGTGNDPLAGLTGARYAGFAGLPNLEQLRNPPTQEDMIRQLQDPHFASTMREALNNPQFIDMMINSNPEFRAMGPAARQMLQSEHFRRMMTDPETMRGMLQMQQMMGGMGSAQNAFPAPGATTTTDPAQPGQGQTQPANPSPFGGAPGQNPFAALMGGGAGANPFAALMGQQPQQQGQDGQNTNNTPSDTANPFAQNPFMANNPFMQNPEAMRNLLQAFGGGFNPNPQDPSATAGTGGATGTGTDGNAQQANWMNMLAQMGMGGGLGGGFGGPPDNPPPEERFSTQLRQLNEMGFHNFDQNIQALSRSGGDVNGALEWLFSQPS</sequence>
<feature type="region of interest" description="Disordered" evidence="1">
    <location>
        <begin position="87"/>
        <end position="126"/>
    </location>
</feature>
<organism evidence="4 5">
    <name type="scientific">Cyphellophora attinorum</name>
    <dbReference type="NCBI Taxonomy" id="1664694"/>
    <lineage>
        <taxon>Eukaryota</taxon>
        <taxon>Fungi</taxon>
        <taxon>Dikarya</taxon>
        <taxon>Ascomycota</taxon>
        <taxon>Pezizomycotina</taxon>
        <taxon>Eurotiomycetes</taxon>
        <taxon>Chaetothyriomycetidae</taxon>
        <taxon>Chaetothyriales</taxon>
        <taxon>Cyphellophoraceae</taxon>
        <taxon>Cyphellophora</taxon>
    </lineage>
</organism>
<dbReference type="InterPro" id="IPR029071">
    <property type="entry name" value="Ubiquitin-like_domsf"/>
</dbReference>
<feature type="domain" description="Ubiquitin-like" evidence="3">
    <location>
        <begin position="13"/>
        <end position="90"/>
    </location>
</feature>
<dbReference type="Gene3D" id="3.10.20.90">
    <property type="entry name" value="Phosphatidylinositol 3-kinase Catalytic Subunit, Chain A, domain 1"/>
    <property type="match status" value="1"/>
</dbReference>
<name>A0A0N1P044_9EURO</name>
<dbReference type="SMART" id="SM00727">
    <property type="entry name" value="STI1"/>
    <property type="match status" value="2"/>
</dbReference>
<dbReference type="PANTHER" id="PTHR10677">
    <property type="entry name" value="UBIQUILIN"/>
    <property type="match status" value="1"/>
</dbReference>
<evidence type="ECO:0000259" key="2">
    <source>
        <dbReference type="PROSITE" id="PS50030"/>
    </source>
</evidence>
<feature type="compositionally biased region" description="Polar residues" evidence="1">
    <location>
        <begin position="87"/>
        <end position="108"/>
    </location>
</feature>
<evidence type="ECO:0000313" key="4">
    <source>
        <dbReference type="EMBL" id="KPI42657.1"/>
    </source>
</evidence>
<dbReference type="VEuPathDB" id="FungiDB:AB675_2065"/>
<dbReference type="Proteomes" id="UP000038010">
    <property type="component" value="Unassembled WGS sequence"/>
</dbReference>
<feature type="region of interest" description="Disordered" evidence="1">
    <location>
        <begin position="229"/>
        <end position="316"/>
    </location>
</feature>
<dbReference type="EMBL" id="LFJN01000006">
    <property type="protein sequence ID" value="KPI42657.1"/>
    <property type="molecule type" value="Genomic_DNA"/>
</dbReference>
<dbReference type="Pfam" id="PF00627">
    <property type="entry name" value="UBA"/>
    <property type="match status" value="1"/>
</dbReference>
<evidence type="ECO:0000313" key="5">
    <source>
        <dbReference type="Proteomes" id="UP000038010"/>
    </source>
</evidence>
<dbReference type="InterPro" id="IPR006636">
    <property type="entry name" value="STI1_HS-bd"/>
</dbReference>
<dbReference type="PROSITE" id="PS50053">
    <property type="entry name" value="UBIQUITIN_2"/>
    <property type="match status" value="1"/>
</dbReference>
<evidence type="ECO:0000259" key="3">
    <source>
        <dbReference type="PROSITE" id="PS50053"/>
    </source>
</evidence>
<dbReference type="Pfam" id="PF23195">
    <property type="entry name" value="UBQLN1"/>
    <property type="match status" value="1"/>
</dbReference>
<gene>
    <name evidence="4" type="ORF">AB675_2065</name>
</gene>
<dbReference type="STRING" id="1664694.A0A0N1P044"/>
<dbReference type="SUPFAM" id="SSF54236">
    <property type="entry name" value="Ubiquitin-like"/>
    <property type="match status" value="1"/>
</dbReference>
<dbReference type="GO" id="GO:0031593">
    <property type="term" value="F:polyubiquitin modification-dependent protein binding"/>
    <property type="evidence" value="ECO:0007669"/>
    <property type="project" value="TreeGrafter"/>
</dbReference>
<dbReference type="SUPFAM" id="SSF46934">
    <property type="entry name" value="UBA-like"/>
    <property type="match status" value="1"/>
</dbReference>
<comment type="caution">
    <text evidence="4">The sequence shown here is derived from an EMBL/GenBank/DDBJ whole genome shotgun (WGS) entry which is preliminary data.</text>
</comment>
<dbReference type="PROSITE" id="PS50030">
    <property type="entry name" value="UBA"/>
    <property type="match status" value="1"/>
</dbReference>
<dbReference type="SMART" id="SM00213">
    <property type="entry name" value="UBQ"/>
    <property type="match status" value="1"/>
</dbReference>
<dbReference type="GO" id="GO:0005829">
    <property type="term" value="C:cytosol"/>
    <property type="evidence" value="ECO:0007669"/>
    <property type="project" value="TreeGrafter"/>
</dbReference>